<dbReference type="GO" id="GO:0004803">
    <property type="term" value="F:transposase activity"/>
    <property type="evidence" value="ECO:0007669"/>
    <property type="project" value="InterPro"/>
</dbReference>
<dbReference type="InterPro" id="IPR003346">
    <property type="entry name" value="Transposase_20"/>
</dbReference>
<dbReference type="InterPro" id="IPR047650">
    <property type="entry name" value="Transpos_IS110"/>
</dbReference>
<evidence type="ECO:0000256" key="1">
    <source>
        <dbReference type="SAM" id="Coils"/>
    </source>
</evidence>
<evidence type="ECO:0000313" key="5">
    <source>
        <dbReference type="Proteomes" id="UP000602647"/>
    </source>
</evidence>
<dbReference type="PANTHER" id="PTHR33055">
    <property type="entry name" value="TRANSPOSASE FOR INSERTION SEQUENCE ELEMENT IS1111A"/>
    <property type="match status" value="1"/>
</dbReference>
<feature type="coiled-coil region" evidence="1">
    <location>
        <begin position="238"/>
        <end position="265"/>
    </location>
</feature>
<evidence type="ECO:0000259" key="3">
    <source>
        <dbReference type="Pfam" id="PF02371"/>
    </source>
</evidence>
<accession>A0A923NNY8</accession>
<dbReference type="AlphaFoldDB" id="A0A923NNY8"/>
<dbReference type="PANTHER" id="PTHR33055:SF15">
    <property type="entry name" value="TRANSPOSASE-RELATED"/>
    <property type="match status" value="1"/>
</dbReference>
<protein>
    <submittedName>
        <fullName evidence="4">IS110 family transposase</fullName>
    </submittedName>
</protein>
<feature type="domain" description="Transposase IS110-like N-terminal" evidence="2">
    <location>
        <begin position="4"/>
        <end position="164"/>
    </location>
</feature>
<evidence type="ECO:0000313" key="4">
    <source>
        <dbReference type="EMBL" id="MBC6681435.1"/>
    </source>
</evidence>
<dbReference type="RefSeq" id="WP_187304516.1">
    <property type="nucleotide sequence ID" value="NZ_CBCTQH010000039.1"/>
</dbReference>
<keyword evidence="5" id="KW-1185">Reference proteome</keyword>
<dbReference type="Pfam" id="PF01548">
    <property type="entry name" value="DEDD_Tnp_IS110"/>
    <property type="match status" value="1"/>
</dbReference>
<evidence type="ECO:0000259" key="2">
    <source>
        <dbReference type="Pfam" id="PF01548"/>
    </source>
</evidence>
<proteinExistence type="predicted"/>
<dbReference type="EMBL" id="JACRYT010000054">
    <property type="protein sequence ID" value="MBC6681435.1"/>
    <property type="molecule type" value="Genomic_DNA"/>
</dbReference>
<dbReference type="Proteomes" id="UP000602647">
    <property type="component" value="Unassembled WGS sequence"/>
</dbReference>
<keyword evidence="1" id="KW-0175">Coiled coil</keyword>
<organism evidence="4 5">
    <name type="scientific">Zhenpiania hominis</name>
    <dbReference type="NCBI Taxonomy" id="2763644"/>
    <lineage>
        <taxon>Bacteria</taxon>
        <taxon>Bacillati</taxon>
        <taxon>Bacillota</taxon>
        <taxon>Clostridia</taxon>
        <taxon>Peptostreptococcales</taxon>
        <taxon>Anaerovoracaceae</taxon>
        <taxon>Zhenpiania</taxon>
    </lineage>
</organism>
<dbReference type="InterPro" id="IPR002525">
    <property type="entry name" value="Transp_IS110-like_N"/>
</dbReference>
<reference evidence="4" key="1">
    <citation type="submission" date="2020-08" db="EMBL/GenBank/DDBJ databases">
        <title>Genome public.</title>
        <authorList>
            <person name="Liu C."/>
            <person name="Sun Q."/>
        </authorList>
    </citation>
    <scope>NUCLEOTIDE SEQUENCE</scope>
    <source>
        <strain evidence="4">BX12</strain>
    </source>
</reference>
<feature type="domain" description="Transposase IS116/IS110/IS902 C-terminal" evidence="3">
    <location>
        <begin position="270"/>
        <end position="353"/>
    </location>
</feature>
<gene>
    <name evidence="4" type="ORF">H9L42_16645</name>
</gene>
<dbReference type="GO" id="GO:0006313">
    <property type="term" value="P:DNA transposition"/>
    <property type="evidence" value="ECO:0007669"/>
    <property type="project" value="InterPro"/>
</dbReference>
<comment type="caution">
    <text evidence="4">The sequence shown here is derived from an EMBL/GenBank/DDBJ whole genome shotgun (WGS) entry which is preliminary data.</text>
</comment>
<name>A0A923NNY8_9FIRM</name>
<dbReference type="NCBIfam" id="NF033542">
    <property type="entry name" value="transpos_IS110"/>
    <property type="match status" value="1"/>
</dbReference>
<sequence length="394" mass="44986">MILIGIDIGKGNHTFSIVSKDTSEVLLEPTAFPNNKQGFDFFYDKCKSFSKKDILIGMEDTGHYHFALLKSLLDKHYSVALINPVVTDLTRKMQGGISKNDDLDSLTICDVISSSSRKKPYRLSMVNRFDLYEQRQLTRHHHNLKEELNVYTNRLQKCIDIVFPEYNSLFKSKYGIVYMEILRNFPSAEKIASTDIRTLRNCFEASGRGNRISLTAQELKLAAKNSIGIASVSEEIQIKHLVRQIELFKEQIAEIDKKIEEFSVQTNSPILSIPGISHFSGTSILSELGDIRNYSNAAKIIKFAGVAPYEHQSSQYRAEHTAISKKGSKYLRKTLYQVILPVVKNNEVFREYYLLKRSQGKGHRCAQGHCIRKLLRVIYHLLTTGQQFDPALLR</sequence>
<dbReference type="Pfam" id="PF02371">
    <property type="entry name" value="Transposase_20"/>
    <property type="match status" value="1"/>
</dbReference>
<dbReference type="GO" id="GO:0003677">
    <property type="term" value="F:DNA binding"/>
    <property type="evidence" value="ECO:0007669"/>
    <property type="project" value="InterPro"/>
</dbReference>